<keyword evidence="3" id="KW-1185">Reference proteome</keyword>
<dbReference type="RefSeq" id="WP_102589518.1">
    <property type="nucleotide sequence ID" value="NZ_BNAE01000001.1"/>
</dbReference>
<dbReference type="InterPro" id="IPR013078">
    <property type="entry name" value="His_Pase_superF_clade-1"/>
</dbReference>
<dbReference type="Pfam" id="PF05235">
    <property type="entry name" value="CHAD"/>
    <property type="match status" value="1"/>
</dbReference>
<dbReference type="AlphaFoldDB" id="A0A2N7UDF8"/>
<dbReference type="SUPFAM" id="SSF53254">
    <property type="entry name" value="Phosphoglycerate mutase-like"/>
    <property type="match status" value="1"/>
</dbReference>
<accession>A0A2N7UDF8</accession>
<dbReference type="Proteomes" id="UP000235547">
    <property type="component" value="Unassembled WGS sequence"/>
</dbReference>
<dbReference type="InterPro" id="IPR029033">
    <property type="entry name" value="His_PPase_superfam"/>
</dbReference>
<feature type="domain" description="CHAD" evidence="1">
    <location>
        <begin position="182"/>
        <end position="461"/>
    </location>
</feature>
<dbReference type="Gene3D" id="3.40.50.1240">
    <property type="entry name" value="Phosphoglycerate mutase-like"/>
    <property type="match status" value="1"/>
</dbReference>
<dbReference type="SMART" id="SM00880">
    <property type="entry name" value="CHAD"/>
    <property type="match status" value="1"/>
</dbReference>
<protein>
    <submittedName>
        <fullName evidence="2">Histidine phosphatase</fullName>
    </submittedName>
</protein>
<dbReference type="CDD" id="cd07067">
    <property type="entry name" value="HP_PGM_like"/>
    <property type="match status" value="1"/>
</dbReference>
<dbReference type="InterPro" id="IPR007899">
    <property type="entry name" value="CHAD_dom"/>
</dbReference>
<reference evidence="2 3" key="1">
    <citation type="submission" date="2018-01" db="EMBL/GenBank/DDBJ databases">
        <title>Halomonas endophytica sp. nov., isolated from storage liquid in the stems of Populus euphratica.</title>
        <authorList>
            <person name="Chen C."/>
        </authorList>
    </citation>
    <scope>NUCLEOTIDE SEQUENCE [LARGE SCALE GENOMIC DNA]</scope>
    <source>
        <strain evidence="2 3">BZ-SZ-XJ27</strain>
    </source>
</reference>
<dbReference type="EMBL" id="PNRG01000033">
    <property type="protein sequence ID" value="PMR78457.1"/>
    <property type="molecule type" value="Genomic_DNA"/>
</dbReference>
<comment type="caution">
    <text evidence="2">The sequence shown here is derived from an EMBL/GenBank/DDBJ whole genome shotgun (WGS) entry which is preliminary data.</text>
</comment>
<dbReference type="PANTHER" id="PTHR39339:SF1">
    <property type="entry name" value="CHAD DOMAIN-CONTAINING PROTEIN"/>
    <property type="match status" value="1"/>
</dbReference>
<dbReference type="PANTHER" id="PTHR39339">
    <property type="entry name" value="SLR1444 PROTEIN"/>
    <property type="match status" value="1"/>
</dbReference>
<proteinExistence type="predicted"/>
<evidence type="ECO:0000259" key="1">
    <source>
        <dbReference type="PROSITE" id="PS51708"/>
    </source>
</evidence>
<evidence type="ECO:0000313" key="2">
    <source>
        <dbReference type="EMBL" id="PMR78457.1"/>
    </source>
</evidence>
<dbReference type="OrthoDB" id="9810154at2"/>
<name>A0A2N7UDF8_9GAMM</name>
<dbReference type="SMART" id="SM00855">
    <property type="entry name" value="PGAM"/>
    <property type="match status" value="1"/>
</dbReference>
<gene>
    <name evidence="2" type="ORF">C1H70_17075</name>
</gene>
<evidence type="ECO:0000313" key="3">
    <source>
        <dbReference type="Proteomes" id="UP000235547"/>
    </source>
</evidence>
<dbReference type="Pfam" id="PF00300">
    <property type="entry name" value="His_Phos_1"/>
    <property type="match status" value="1"/>
</dbReference>
<sequence length="464" mass="52180">MKQLFLIRHAKSSWHDTSLADKARPLKATGRRQVVAMAPPLGRLGALQDALFSSDAQRARETIYGLLGCLPDTSTRGALRFDDTLYTFEHKMLRRWLKNVDPALDSLTLIGHEPALTELAEWLTGEAPRTLPTGSLLHIELPVAAWQSLHKRCGKLVHTLSPAEASHALFKRKAPVAPKLEGLSLAERVPAQLTFLYRMIRGLEPGVRKGVDPEFLHQYRVNLRRSRAIAESVLVVAPDPVLAKALKRLKRRAQATSRLRDLEVFAITAEEVLASPASGPLLAFLERLASHEHGILQQALAGRRYRKEMKTWRRRISAKHLRSILDGMDSAAIHDVLAERIDRHDASLAALNDQSPDRDLHELRKQVKRIRYLAELNADEQADLLKQLKTRQTVLGDFQDLTTQLQLLDEFADSVEAHDMDDDVAANLASWRLTLEIRKAERRQDVLALSGLQQALGRHARLAR</sequence>
<organism evidence="2 3">
    <name type="scientific">Halomonas urumqiensis</name>
    <dbReference type="NCBI Taxonomy" id="1684789"/>
    <lineage>
        <taxon>Bacteria</taxon>
        <taxon>Pseudomonadati</taxon>
        <taxon>Pseudomonadota</taxon>
        <taxon>Gammaproteobacteria</taxon>
        <taxon>Oceanospirillales</taxon>
        <taxon>Halomonadaceae</taxon>
        <taxon>Halomonas</taxon>
    </lineage>
</organism>
<dbReference type="InterPro" id="IPR038186">
    <property type="entry name" value="CHAD_dom_sf"/>
</dbReference>
<dbReference type="Gene3D" id="1.40.20.10">
    <property type="entry name" value="CHAD domain"/>
    <property type="match status" value="1"/>
</dbReference>
<dbReference type="PROSITE" id="PS51708">
    <property type="entry name" value="CHAD"/>
    <property type="match status" value="1"/>
</dbReference>